<evidence type="ECO:0000259" key="18">
    <source>
        <dbReference type="Pfam" id="PF16187"/>
    </source>
</evidence>
<dbReference type="InterPro" id="IPR050626">
    <property type="entry name" value="Peptidase_M16"/>
</dbReference>
<dbReference type="HOGENOM" id="CLU_004639_1_1_6"/>
<evidence type="ECO:0000256" key="4">
    <source>
        <dbReference type="ARBA" id="ARBA00012449"/>
    </source>
</evidence>
<comment type="cofactor">
    <cofactor evidence="1">
        <name>Zn(2+)</name>
        <dbReference type="ChEBI" id="CHEBI:29105"/>
    </cofactor>
</comment>
<evidence type="ECO:0000259" key="19">
    <source>
        <dbReference type="Pfam" id="PF22456"/>
    </source>
</evidence>
<evidence type="ECO:0000256" key="11">
    <source>
        <dbReference type="ARBA" id="ARBA00029597"/>
    </source>
</evidence>
<evidence type="ECO:0000256" key="12">
    <source>
        <dbReference type="ARBA" id="ARBA00031184"/>
    </source>
</evidence>
<dbReference type="PANTHER" id="PTHR43690">
    <property type="entry name" value="NARDILYSIN"/>
    <property type="match status" value="1"/>
</dbReference>
<feature type="domain" description="Peptidase M16 N-terminal" evidence="16">
    <location>
        <begin position="54"/>
        <end position="177"/>
    </location>
</feature>
<dbReference type="GO" id="GO:0005737">
    <property type="term" value="C:cytoplasm"/>
    <property type="evidence" value="ECO:0007669"/>
    <property type="project" value="UniProtKB-ARBA"/>
</dbReference>
<dbReference type="PANTHER" id="PTHR43690:SF18">
    <property type="entry name" value="INSULIN-DEGRADING ENZYME-RELATED"/>
    <property type="match status" value="1"/>
</dbReference>
<reference evidence="20 21" key="1">
    <citation type="journal article" date="2013" name="Genome Announc.">
        <title>Complete genome sequence of Simiduia agarivorans SA1(T), a marine bacterium able to degrade a variety of polysaccharides.</title>
        <authorList>
            <person name="Lin S.Y."/>
            <person name="Shieh W.Y."/>
            <person name="Chen J.S."/>
            <person name="Tang S.L."/>
        </authorList>
    </citation>
    <scope>NUCLEOTIDE SEQUENCE [LARGE SCALE GENOMIC DNA]</scope>
    <source>
        <strain evidence="21">DSM 21679 / JCM 13881 / BCRC 17597 / SA1</strain>
    </source>
</reference>
<comment type="function">
    <text evidence="2">Endopeptidase that degrades small peptides of less than 7 kDa, such as glucagon and insulin.</text>
</comment>
<keyword evidence="15" id="KW-0732">Signal</keyword>
<keyword evidence="9" id="KW-0862">Zinc</keyword>
<dbReference type="InterPro" id="IPR001431">
    <property type="entry name" value="Pept_M16_Zn_BS"/>
</dbReference>
<evidence type="ECO:0000256" key="5">
    <source>
        <dbReference type="ARBA" id="ARBA00017565"/>
    </source>
</evidence>
<keyword evidence="21" id="KW-1185">Reference proteome</keyword>
<dbReference type="Proteomes" id="UP000000466">
    <property type="component" value="Chromosome"/>
</dbReference>
<evidence type="ECO:0000256" key="9">
    <source>
        <dbReference type="ARBA" id="ARBA00022833"/>
    </source>
</evidence>
<evidence type="ECO:0000256" key="8">
    <source>
        <dbReference type="ARBA" id="ARBA00022801"/>
    </source>
</evidence>
<dbReference type="InterPro" id="IPR011249">
    <property type="entry name" value="Metalloenz_LuxS/M16"/>
</dbReference>
<dbReference type="OrthoDB" id="9811314at2"/>
<sequence>MLNRFAWIALLWLCGVAVAWSADNPPALTTAFTPEKSPNDDRQYRYLELANGLRVLLVSSPEAEESAVALRVNVGSAVDPVGREGLAHFLEHMLFLGTEKFPEPDGWPGFIATSGGTHNAYTALDHTLYFYTVRPAHLAQSLERFGQFFTAPLFTEAYVTREREAVNAEYQAKIKDDARRSRAVLNHFTNPAHPAGRFTVGNLNTLADREDEPVRDALIDFYQREYSANIMSLVVLGPQSLEQLAAWASSYFASIPNKNIAAPTNAEPLFKKDRLKTLVRYQPVKELRELRLMFPIPNSAGYYPEKPLTQIADLLGHEGKGSLLSALKQEGLAVALWAGDSDMGPYAGSFIVSVTLTDKGQREYARVMAWVFAAIDLIVKDGPQAWRFEELAQLAAINFRFQERQRPSAWVQQLVNQMNRYKPADILQGGYMYERFDASLTQYFLNFLKPEHALVLMADNDGAFSHQAADYDTPYATAPLPVLPAIAPQALQQLRLPKPNPFVPSRLQVRERVSDSPVPERLINEPQLRLWHMQDNQFNLPRSVIRIQLRTPSVGKNIASRAQAELYVAMVLDELNEYSYPAFLAGLGFDVQVTARGLEITVAGYNDRQGLLLTEILEALVSPRLEAARFANVRTELIRRTRNGDRQPPYIQLLQQIVPTLYQPAWPQHALADALANTGLAEVKTFGRELNQNAQADMLAYGNLLPPEARQLAALVRQQLVKGNARDLPGKLKVLTNVRGGYERDVEVNHPDDALVIYHQAPGHSLTDRAHVAMLVQSLRSPFFHQLRTEQQLGYVVFTSALPIADYPGMVLVAQSPKATPLELRTAFDGFLDSVPEWLGDNLPAHREALLAELNEKPRNLADQAGRYWTAIADAGPGGEVDFYRRDALADALKEVNAVTLRTYAYQLFDPDRRILFATRPVASETEPVTRVTDVDTFKAEGPQFIVP</sequence>
<accession>R9S4Y8</accession>
<evidence type="ECO:0000313" key="20">
    <source>
        <dbReference type="EMBL" id="AGN11300.1"/>
    </source>
</evidence>
<dbReference type="FunFam" id="3.30.830.10:FF:000012">
    <property type="entry name" value="Protease 3"/>
    <property type="match status" value="1"/>
</dbReference>
<feature type="domain" description="Peptidase M16 middle/third" evidence="18">
    <location>
        <begin position="399"/>
        <end position="673"/>
    </location>
</feature>
<evidence type="ECO:0000313" key="21">
    <source>
        <dbReference type="Proteomes" id="UP000000466"/>
    </source>
</evidence>
<evidence type="ECO:0000256" key="1">
    <source>
        <dbReference type="ARBA" id="ARBA00001947"/>
    </source>
</evidence>
<comment type="similarity">
    <text evidence="3 14">Belongs to the peptidase M16 family.</text>
</comment>
<name>R9S4Y8_SIMAS</name>
<evidence type="ECO:0000259" key="17">
    <source>
        <dbReference type="Pfam" id="PF05193"/>
    </source>
</evidence>
<dbReference type="Pfam" id="PF22456">
    <property type="entry name" value="PqqF-like_C_4"/>
    <property type="match status" value="1"/>
</dbReference>
<evidence type="ECO:0000256" key="10">
    <source>
        <dbReference type="ARBA" id="ARBA00023049"/>
    </source>
</evidence>
<dbReference type="InterPro" id="IPR011765">
    <property type="entry name" value="Pept_M16_N"/>
</dbReference>
<dbReference type="EC" id="3.4.24.55" evidence="4"/>
<evidence type="ECO:0000256" key="15">
    <source>
        <dbReference type="SAM" id="SignalP"/>
    </source>
</evidence>
<evidence type="ECO:0000256" key="6">
    <source>
        <dbReference type="ARBA" id="ARBA00022670"/>
    </source>
</evidence>
<feature type="domain" description="Peptidase M16 C-terminal" evidence="17">
    <location>
        <begin position="215"/>
        <end position="391"/>
    </location>
</feature>
<keyword evidence="10" id="KW-0482">Metalloprotease</keyword>
<proteinExistence type="inferred from homology"/>
<dbReference type="AlphaFoldDB" id="R9S4Y8"/>
<dbReference type="Gene3D" id="3.30.830.10">
    <property type="entry name" value="Metalloenzyme, LuxS/M16 peptidase-like"/>
    <property type="match status" value="4"/>
</dbReference>
<dbReference type="Pfam" id="PF16187">
    <property type="entry name" value="Peptidase_M16_M"/>
    <property type="match status" value="1"/>
</dbReference>
<keyword evidence="8" id="KW-0378">Hydrolase</keyword>
<dbReference type="STRING" id="1117647.M5M_05838"/>
<feature type="domain" description="Coenzyme PQQ synthesis protein F-like C-terminal lobe" evidence="19">
    <location>
        <begin position="774"/>
        <end position="869"/>
    </location>
</feature>
<dbReference type="InterPro" id="IPR007863">
    <property type="entry name" value="Peptidase_M16_C"/>
</dbReference>
<feature type="signal peptide" evidence="15">
    <location>
        <begin position="1"/>
        <end position="21"/>
    </location>
</feature>
<keyword evidence="6" id="KW-0645">Protease</keyword>
<dbReference type="GO" id="GO:0046872">
    <property type="term" value="F:metal ion binding"/>
    <property type="evidence" value="ECO:0007669"/>
    <property type="project" value="UniProtKB-KW"/>
</dbReference>
<keyword evidence="7" id="KW-0479">Metal-binding</keyword>
<feature type="chain" id="PRO_5004489275" description="Protease 3" evidence="15">
    <location>
        <begin position="22"/>
        <end position="948"/>
    </location>
</feature>
<dbReference type="RefSeq" id="WP_016389249.1">
    <property type="nucleotide sequence ID" value="NC_018868.3"/>
</dbReference>
<dbReference type="InterPro" id="IPR032632">
    <property type="entry name" value="Peptidase_M16_M"/>
</dbReference>
<dbReference type="GO" id="GO:0004222">
    <property type="term" value="F:metalloendopeptidase activity"/>
    <property type="evidence" value="ECO:0007669"/>
    <property type="project" value="UniProtKB-EC"/>
</dbReference>
<dbReference type="InterPro" id="IPR054734">
    <property type="entry name" value="PqqF-like_C_4"/>
</dbReference>
<dbReference type="KEGG" id="saga:M5M_05838"/>
<evidence type="ECO:0000256" key="14">
    <source>
        <dbReference type="RuleBase" id="RU004447"/>
    </source>
</evidence>
<dbReference type="GO" id="GO:0006508">
    <property type="term" value="P:proteolysis"/>
    <property type="evidence" value="ECO:0007669"/>
    <property type="project" value="UniProtKB-KW"/>
</dbReference>
<evidence type="ECO:0000256" key="3">
    <source>
        <dbReference type="ARBA" id="ARBA00007261"/>
    </source>
</evidence>
<protein>
    <recommendedName>
        <fullName evidence="5">Protease 3</fullName>
        <ecNumber evidence="4">3.4.24.55</ecNumber>
    </recommendedName>
    <alternativeName>
        <fullName evidence="13">Pitrilysin</fullName>
    </alternativeName>
    <alternativeName>
        <fullName evidence="12">Protease III</fullName>
    </alternativeName>
    <alternativeName>
        <fullName evidence="11">Protease pi</fullName>
    </alternativeName>
</protein>
<dbReference type="EMBL" id="CP003746">
    <property type="protein sequence ID" value="AGN11300.1"/>
    <property type="molecule type" value="Genomic_DNA"/>
</dbReference>
<evidence type="ECO:0000256" key="2">
    <source>
        <dbReference type="ARBA" id="ARBA00002184"/>
    </source>
</evidence>
<organism evidence="20 21">
    <name type="scientific">Simiduia agarivorans (strain DSM 21679 / JCM 13881 / BCRC 17597 / SA1)</name>
    <dbReference type="NCBI Taxonomy" id="1117647"/>
    <lineage>
        <taxon>Bacteria</taxon>
        <taxon>Pseudomonadati</taxon>
        <taxon>Pseudomonadota</taxon>
        <taxon>Gammaproteobacteria</taxon>
        <taxon>Cellvibrionales</taxon>
        <taxon>Cellvibrionaceae</taxon>
        <taxon>Simiduia</taxon>
    </lineage>
</organism>
<dbReference type="PROSITE" id="PS00143">
    <property type="entry name" value="INSULINASE"/>
    <property type="match status" value="1"/>
</dbReference>
<evidence type="ECO:0000256" key="13">
    <source>
        <dbReference type="ARBA" id="ARBA00033450"/>
    </source>
</evidence>
<evidence type="ECO:0000259" key="16">
    <source>
        <dbReference type="Pfam" id="PF00675"/>
    </source>
</evidence>
<dbReference type="FunFam" id="3.30.830.10:FF:000005">
    <property type="entry name" value="nardilysin isoform X1"/>
    <property type="match status" value="1"/>
</dbReference>
<gene>
    <name evidence="20" type="ordered locus">M5M_05838</name>
</gene>
<dbReference type="eggNOG" id="COG1025">
    <property type="taxonomic scope" value="Bacteria"/>
</dbReference>
<dbReference type="Pfam" id="PF00675">
    <property type="entry name" value="Peptidase_M16"/>
    <property type="match status" value="1"/>
</dbReference>
<evidence type="ECO:0000256" key="7">
    <source>
        <dbReference type="ARBA" id="ARBA00022723"/>
    </source>
</evidence>
<dbReference type="SUPFAM" id="SSF63411">
    <property type="entry name" value="LuxS/MPP-like metallohydrolase"/>
    <property type="match status" value="4"/>
</dbReference>
<dbReference type="Pfam" id="PF05193">
    <property type="entry name" value="Peptidase_M16_C"/>
    <property type="match status" value="1"/>
</dbReference>